<dbReference type="PANTHER" id="PTHR38459:SF1">
    <property type="entry name" value="PROPHAGE BACTOPRENOL-LINKED GLUCOSE TRANSLOCASE HOMOLOG"/>
    <property type="match status" value="1"/>
</dbReference>
<evidence type="ECO:0000256" key="1">
    <source>
        <dbReference type="ARBA" id="ARBA00004141"/>
    </source>
</evidence>
<organism evidence="8 9">
    <name type="scientific">Alistipes indistinctus YIT 12060</name>
    <dbReference type="NCBI Taxonomy" id="742725"/>
    <lineage>
        <taxon>Bacteria</taxon>
        <taxon>Pseudomonadati</taxon>
        <taxon>Bacteroidota</taxon>
        <taxon>Bacteroidia</taxon>
        <taxon>Bacteroidales</taxon>
        <taxon>Rikenellaceae</taxon>
        <taxon>Alistipes</taxon>
    </lineage>
</organism>
<evidence type="ECO:0000313" key="9">
    <source>
        <dbReference type="Proteomes" id="UP000006008"/>
    </source>
</evidence>
<dbReference type="InterPro" id="IPR007267">
    <property type="entry name" value="GtrA_DPMS_TM"/>
</dbReference>
<dbReference type="STRING" id="742725.HMPREF9450_01758"/>
<dbReference type="InterPro" id="IPR051401">
    <property type="entry name" value="GtrA_CellWall_Glycosyl"/>
</dbReference>
<dbReference type="eggNOG" id="COG2246">
    <property type="taxonomic scope" value="Bacteria"/>
</dbReference>
<dbReference type="HOGENOM" id="CLU_083873_5_1_10"/>
<dbReference type="EMBL" id="ADLD01000013">
    <property type="protein sequence ID" value="EHB91709.1"/>
    <property type="molecule type" value="Genomic_DNA"/>
</dbReference>
<reference evidence="8 9" key="1">
    <citation type="submission" date="2011-08" db="EMBL/GenBank/DDBJ databases">
        <title>The Genome Sequence of Alistipes indistinctus YIT 12060.</title>
        <authorList>
            <consortium name="The Broad Institute Genome Sequencing Platform"/>
            <person name="Earl A."/>
            <person name="Ward D."/>
            <person name="Feldgarden M."/>
            <person name="Gevers D."/>
            <person name="Morotomi M."/>
            <person name="Young S.K."/>
            <person name="Zeng Q."/>
            <person name="Gargeya S."/>
            <person name="Fitzgerald M."/>
            <person name="Haas B."/>
            <person name="Abouelleil A."/>
            <person name="Alvarado L."/>
            <person name="Arachchi H.M."/>
            <person name="Berlin A."/>
            <person name="Brown A."/>
            <person name="Chapman S.B."/>
            <person name="Chen Z."/>
            <person name="Dunbar C."/>
            <person name="Freedman E."/>
            <person name="Gearin G."/>
            <person name="Gellesch M."/>
            <person name="Goldberg J."/>
            <person name="Griggs A."/>
            <person name="Gujja S."/>
            <person name="Heiman D."/>
            <person name="Howarth C."/>
            <person name="Larson L."/>
            <person name="Lui A."/>
            <person name="MacDonald P.J.P."/>
            <person name="Montmayeur A."/>
            <person name="Murphy C."/>
            <person name="Neiman D."/>
            <person name="Pearson M."/>
            <person name="Priest M."/>
            <person name="Roberts A."/>
            <person name="Saif S."/>
            <person name="Shea T."/>
            <person name="Shenoy N."/>
            <person name="Sisk P."/>
            <person name="Stolte C."/>
            <person name="Sykes S."/>
            <person name="Wortman J."/>
            <person name="Nusbaum C."/>
            <person name="Birren B."/>
        </authorList>
    </citation>
    <scope>NUCLEOTIDE SEQUENCE [LARGE SCALE GENOMIC DNA]</scope>
    <source>
        <strain evidence="8 9">YIT 12060</strain>
    </source>
</reference>
<name>G5HAU3_9BACT</name>
<dbReference type="AlphaFoldDB" id="G5HAU3"/>
<feature type="domain" description="GtrA/DPMS transmembrane" evidence="7">
    <location>
        <begin position="29"/>
        <end position="139"/>
    </location>
</feature>
<proteinExistence type="inferred from homology"/>
<dbReference type="GO" id="GO:0005886">
    <property type="term" value="C:plasma membrane"/>
    <property type="evidence" value="ECO:0007669"/>
    <property type="project" value="TreeGrafter"/>
</dbReference>
<evidence type="ECO:0000259" key="7">
    <source>
        <dbReference type="Pfam" id="PF04138"/>
    </source>
</evidence>
<gene>
    <name evidence="8" type="ORF">HMPREF9450_01758</name>
</gene>
<keyword evidence="3 6" id="KW-0812">Transmembrane</keyword>
<comment type="caution">
    <text evidence="8">The sequence shown here is derived from an EMBL/GenBank/DDBJ whole genome shotgun (WGS) entry which is preliminary data.</text>
</comment>
<dbReference type="Proteomes" id="UP000006008">
    <property type="component" value="Unassembled WGS sequence"/>
</dbReference>
<dbReference type="PATRIC" id="fig|742725.3.peg.1853"/>
<evidence type="ECO:0000256" key="5">
    <source>
        <dbReference type="ARBA" id="ARBA00023136"/>
    </source>
</evidence>
<sequence length="153" mass="17301">MLPPANIWELMMNRLCVLVRKLYGHSFVRFAAVGGVATAVNYGTYVILIHNFDNLYPAIAYVLAFCVSISCNFVLSSYFTFGVKPTRARAVKFLTAHLINLFNELVLLEIWLWVGVPKLYAPLCVFVVAFPVNYFMVRFALRGKSHAAAKEEE</sequence>
<feature type="transmembrane region" description="Helical" evidence="6">
    <location>
        <begin position="58"/>
        <end position="81"/>
    </location>
</feature>
<keyword evidence="9" id="KW-1185">Reference proteome</keyword>
<dbReference type="PANTHER" id="PTHR38459">
    <property type="entry name" value="PROPHAGE BACTOPRENOL-LINKED GLUCOSE TRANSLOCASE HOMOLOG"/>
    <property type="match status" value="1"/>
</dbReference>
<evidence type="ECO:0000313" key="8">
    <source>
        <dbReference type="EMBL" id="EHB91709.1"/>
    </source>
</evidence>
<dbReference type="Pfam" id="PF04138">
    <property type="entry name" value="GtrA_DPMS_TM"/>
    <property type="match status" value="1"/>
</dbReference>
<feature type="transmembrane region" description="Helical" evidence="6">
    <location>
        <begin position="93"/>
        <end position="114"/>
    </location>
</feature>
<dbReference type="GO" id="GO:0000271">
    <property type="term" value="P:polysaccharide biosynthetic process"/>
    <property type="evidence" value="ECO:0007669"/>
    <property type="project" value="InterPro"/>
</dbReference>
<feature type="transmembrane region" description="Helical" evidence="6">
    <location>
        <begin position="120"/>
        <end position="141"/>
    </location>
</feature>
<evidence type="ECO:0000256" key="3">
    <source>
        <dbReference type="ARBA" id="ARBA00022692"/>
    </source>
</evidence>
<evidence type="ECO:0000256" key="6">
    <source>
        <dbReference type="SAM" id="Phobius"/>
    </source>
</evidence>
<keyword evidence="5 6" id="KW-0472">Membrane</keyword>
<protein>
    <recommendedName>
        <fullName evidence="7">GtrA/DPMS transmembrane domain-containing protein</fullName>
    </recommendedName>
</protein>
<feature type="transmembrane region" description="Helical" evidence="6">
    <location>
        <begin position="30"/>
        <end position="52"/>
    </location>
</feature>
<keyword evidence="4 6" id="KW-1133">Transmembrane helix</keyword>
<evidence type="ECO:0000256" key="2">
    <source>
        <dbReference type="ARBA" id="ARBA00009399"/>
    </source>
</evidence>
<comment type="similarity">
    <text evidence="2">Belongs to the GtrA family.</text>
</comment>
<evidence type="ECO:0000256" key="4">
    <source>
        <dbReference type="ARBA" id="ARBA00022989"/>
    </source>
</evidence>
<accession>G5HAU3</accession>
<comment type="subcellular location">
    <subcellularLocation>
        <location evidence="1">Membrane</location>
        <topology evidence="1">Multi-pass membrane protein</topology>
    </subcellularLocation>
</comment>